<dbReference type="AlphaFoldDB" id="A0A4Q0M871"/>
<keyword evidence="3" id="KW-1185">Reference proteome</keyword>
<dbReference type="OrthoDB" id="7165636at2"/>
<dbReference type="EMBL" id="RYFI01000022">
    <property type="protein sequence ID" value="RXF69235.1"/>
    <property type="molecule type" value="Genomic_DNA"/>
</dbReference>
<evidence type="ECO:0000256" key="1">
    <source>
        <dbReference type="SAM" id="MobiDB-lite"/>
    </source>
</evidence>
<feature type="region of interest" description="Disordered" evidence="1">
    <location>
        <begin position="141"/>
        <end position="182"/>
    </location>
</feature>
<proteinExistence type="predicted"/>
<name>A0A4Q0M871_9HYPH</name>
<evidence type="ECO:0000313" key="2">
    <source>
        <dbReference type="EMBL" id="RXF69235.1"/>
    </source>
</evidence>
<evidence type="ECO:0000313" key="3">
    <source>
        <dbReference type="Proteomes" id="UP000289708"/>
    </source>
</evidence>
<protein>
    <submittedName>
        <fullName evidence="2">Uncharacterized protein</fullName>
    </submittedName>
</protein>
<dbReference type="Proteomes" id="UP000289708">
    <property type="component" value="Unassembled WGS sequence"/>
</dbReference>
<sequence length="182" mass="20061">MTSPATSRESETEQSARDRALWCAVIRQALTDATRTIAPSEPNRAHVEQRQARTWFTGAGKDFRDVCYLAGMDPDAVRERAVRLIEEAASAEPVVVRKGRSANIIEFEGKTLTRRQWAAEKGLTFETLASRLRNEWPIDAALNTPTNPARRRRHGRPEARGVGRVSGVHAGTGALPTAQMSA</sequence>
<comment type="caution">
    <text evidence="2">The sequence shown here is derived from an EMBL/GenBank/DDBJ whole genome shotgun (WGS) entry which is preliminary data.</text>
</comment>
<gene>
    <name evidence="2" type="ORF">EK403_18795</name>
</gene>
<dbReference type="RefSeq" id="WP_128779001.1">
    <property type="nucleotide sequence ID" value="NZ_RYFI01000022.1"/>
</dbReference>
<accession>A0A4Q0M871</accession>
<reference evidence="2 3" key="1">
    <citation type="submission" date="2018-12" db="EMBL/GenBank/DDBJ databases">
        <title>bacterium Hansschlegelia zhihuaiae S113.</title>
        <authorList>
            <person name="He J."/>
        </authorList>
    </citation>
    <scope>NUCLEOTIDE SEQUENCE [LARGE SCALE GENOMIC DNA]</scope>
    <source>
        <strain evidence="2 3">S 113</strain>
    </source>
</reference>
<organism evidence="2 3">
    <name type="scientific">Hansschlegelia zhihuaiae</name>
    <dbReference type="NCBI Taxonomy" id="405005"/>
    <lineage>
        <taxon>Bacteria</taxon>
        <taxon>Pseudomonadati</taxon>
        <taxon>Pseudomonadota</taxon>
        <taxon>Alphaproteobacteria</taxon>
        <taxon>Hyphomicrobiales</taxon>
        <taxon>Methylopilaceae</taxon>
        <taxon>Hansschlegelia</taxon>
    </lineage>
</organism>